<reference evidence="1 2" key="1">
    <citation type="submission" date="2020-04" db="EMBL/GenBank/DDBJ databases">
        <title>Genome sequencing of novel species.</title>
        <authorList>
            <person name="Heo J."/>
            <person name="Kim S.-J."/>
            <person name="Kim J.-S."/>
            <person name="Hong S.-B."/>
            <person name="Kwon S.-W."/>
        </authorList>
    </citation>
    <scope>NUCLEOTIDE SEQUENCE [LARGE SCALE GENOMIC DNA]</scope>
    <source>
        <strain evidence="1 2">MFER-1</strain>
    </source>
</reference>
<dbReference type="SUPFAM" id="SSF56235">
    <property type="entry name" value="N-terminal nucleophile aminohydrolases (Ntn hydrolases)"/>
    <property type="match status" value="1"/>
</dbReference>
<dbReference type="KEGG" id="cheb:HH215_14330"/>
<dbReference type="RefSeq" id="WP_169280534.1">
    <property type="nucleotide sequence ID" value="NZ_CP051680.1"/>
</dbReference>
<keyword evidence="2" id="KW-1185">Reference proteome</keyword>
<dbReference type="AlphaFoldDB" id="A0A7Z2VJS1"/>
<dbReference type="GO" id="GO:0051603">
    <property type="term" value="P:proteolysis involved in protein catabolic process"/>
    <property type="evidence" value="ECO:0007669"/>
    <property type="project" value="InterPro"/>
</dbReference>
<dbReference type="InterPro" id="IPR029055">
    <property type="entry name" value="Ntn_hydrolases_N"/>
</dbReference>
<dbReference type="Gene3D" id="3.60.20.10">
    <property type="entry name" value="Glutamine Phosphoribosylpyrophosphate, subunit 1, domain 1"/>
    <property type="match status" value="1"/>
</dbReference>
<dbReference type="Proteomes" id="UP000502248">
    <property type="component" value="Chromosome"/>
</dbReference>
<dbReference type="Pfam" id="PF00227">
    <property type="entry name" value="Proteasome"/>
    <property type="match status" value="1"/>
</dbReference>
<dbReference type="EMBL" id="CP051680">
    <property type="protein sequence ID" value="QJD84250.1"/>
    <property type="molecule type" value="Genomic_DNA"/>
</dbReference>
<sequence length="225" mass="25669">MTLLIAYKLDDSIVFSADTKESFIGEDGTVHLASVNKRKIFQIYSNVFMAVSGLASNHSIDLIRSVLLHKRRSSISEIINCCREVLYNHRQIFQRYNNDDTRGATKAIICGKDPESNELFIYSINEQFQTTSGIQAVIGHQEDRAREIYRTKFVQDEIPYLEQAVDAATSTIEEMSNQSEFIGTQSITYIIKAESITQSYYNGTRTPHCDRFLDKNIIGQCNTRQ</sequence>
<evidence type="ECO:0000313" key="1">
    <source>
        <dbReference type="EMBL" id="QJD84250.1"/>
    </source>
</evidence>
<organism evidence="1 2">
    <name type="scientific">Cohnella herbarum</name>
    <dbReference type="NCBI Taxonomy" id="2728023"/>
    <lineage>
        <taxon>Bacteria</taxon>
        <taxon>Bacillati</taxon>
        <taxon>Bacillota</taxon>
        <taxon>Bacilli</taxon>
        <taxon>Bacillales</taxon>
        <taxon>Paenibacillaceae</taxon>
        <taxon>Cohnella</taxon>
    </lineage>
</organism>
<gene>
    <name evidence="1" type="ORF">HH215_14330</name>
</gene>
<evidence type="ECO:0000313" key="2">
    <source>
        <dbReference type="Proteomes" id="UP000502248"/>
    </source>
</evidence>
<proteinExistence type="predicted"/>
<accession>A0A7Z2VJS1</accession>
<name>A0A7Z2VJS1_9BACL</name>
<dbReference type="InterPro" id="IPR001353">
    <property type="entry name" value="Proteasome_sua/b"/>
</dbReference>
<dbReference type="GO" id="GO:0005839">
    <property type="term" value="C:proteasome core complex"/>
    <property type="evidence" value="ECO:0007669"/>
    <property type="project" value="InterPro"/>
</dbReference>
<protein>
    <submittedName>
        <fullName evidence="1">Uncharacterized protein</fullName>
    </submittedName>
</protein>